<comment type="function">
    <text evidence="9">Part of the tripartite ATP-independent periplasmic (TRAP) transport system.</text>
</comment>
<feature type="transmembrane region" description="Helical" evidence="9">
    <location>
        <begin position="45"/>
        <end position="68"/>
    </location>
</feature>
<feature type="domain" description="Tripartite ATP-independent periplasmic transporters DctQ component" evidence="10">
    <location>
        <begin position="28"/>
        <end position="154"/>
    </location>
</feature>
<sequence length="170" mass="19294">MLKTVGRIYDGIVFGAVFLSGSLIAVGILLVAADVTVRFFGYPSLGFTVAFVEYILLYFVLLAAPYLVRERGHVLTEMVYARLPRRAQRVMEIFVYLVCITVSLIFAYVGADLLIEALEYGYVDERSIDIPYWCLYLFYPPCFLMIAIEFARFLFGVGSLYDKVDNPEAM</sequence>
<evidence type="ECO:0000256" key="2">
    <source>
        <dbReference type="ARBA" id="ARBA00022448"/>
    </source>
</evidence>
<dbReference type="GO" id="GO:0022857">
    <property type="term" value="F:transmembrane transporter activity"/>
    <property type="evidence" value="ECO:0007669"/>
    <property type="project" value="UniProtKB-UniRule"/>
</dbReference>
<protein>
    <recommendedName>
        <fullName evidence="9">TRAP transporter small permease protein</fullName>
    </recommendedName>
</protein>
<keyword evidence="6 9" id="KW-1133">Transmembrane helix</keyword>
<organism evidence="11 12">
    <name type="scientific">Pararhizobium mangrovi</name>
    <dbReference type="NCBI Taxonomy" id="2590452"/>
    <lineage>
        <taxon>Bacteria</taxon>
        <taxon>Pseudomonadati</taxon>
        <taxon>Pseudomonadota</taxon>
        <taxon>Alphaproteobacteria</taxon>
        <taxon>Hyphomicrobiales</taxon>
        <taxon>Rhizobiaceae</taxon>
        <taxon>Rhizobium/Agrobacterium group</taxon>
        <taxon>Pararhizobium</taxon>
    </lineage>
</organism>
<accession>A0A506U3M6</accession>
<dbReference type="GO" id="GO:0015740">
    <property type="term" value="P:C4-dicarboxylate transport"/>
    <property type="evidence" value="ECO:0007669"/>
    <property type="project" value="TreeGrafter"/>
</dbReference>
<dbReference type="PANTHER" id="PTHR35011">
    <property type="entry name" value="2,3-DIKETO-L-GULONATE TRAP TRANSPORTER SMALL PERMEASE PROTEIN YIAM"/>
    <property type="match status" value="1"/>
</dbReference>
<dbReference type="AlphaFoldDB" id="A0A506U3M6"/>
<dbReference type="InterPro" id="IPR055348">
    <property type="entry name" value="DctQ"/>
</dbReference>
<keyword evidence="2 9" id="KW-0813">Transport</keyword>
<keyword evidence="3" id="KW-1003">Cell membrane</keyword>
<evidence type="ECO:0000313" key="11">
    <source>
        <dbReference type="EMBL" id="TPW28993.1"/>
    </source>
</evidence>
<dbReference type="PANTHER" id="PTHR35011:SF2">
    <property type="entry name" value="2,3-DIKETO-L-GULONATE TRAP TRANSPORTER SMALL PERMEASE PROTEIN YIAM"/>
    <property type="match status" value="1"/>
</dbReference>
<comment type="subcellular location">
    <subcellularLocation>
        <location evidence="1 9">Cell inner membrane</location>
        <topology evidence="1 9">Multi-pass membrane protein</topology>
    </subcellularLocation>
</comment>
<comment type="similarity">
    <text evidence="8 9">Belongs to the TRAP transporter small permease family.</text>
</comment>
<feature type="transmembrane region" description="Helical" evidence="9">
    <location>
        <begin position="89"/>
        <end position="110"/>
    </location>
</feature>
<evidence type="ECO:0000256" key="4">
    <source>
        <dbReference type="ARBA" id="ARBA00022519"/>
    </source>
</evidence>
<feature type="transmembrane region" description="Helical" evidence="9">
    <location>
        <begin position="130"/>
        <end position="155"/>
    </location>
</feature>
<dbReference type="RefSeq" id="WP_141166596.1">
    <property type="nucleotide sequence ID" value="NZ_VHLH01000013.1"/>
</dbReference>
<dbReference type="Proteomes" id="UP000320314">
    <property type="component" value="Unassembled WGS sequence"/>
</dbReference>
<evidence type="ECO:0000256" key="6">
    <source>
        <dbReference type="ARBA" id="ARBA00022989"/>
    </source>
</evidence>
<keyword evidence="5 9" id="KW-0812">Transmembrane</keyword>
<comment type="caution">
    <text evidence="11">The sequence shown here is derived from an EMBL/GenBank/DDBJ whole genome shotgun (WGS) entry which is preliminary data.</text>
</comment>
<reference evidence="11 12" key="1">
    <citation type="submission" date="2019-06" db="EMBL/GenBank/DDBJ databases">
        <authorList>
            <person name="Li M."/>
        </authorList>
    </citation>
    <scope>NUCLEOTIDE SEQUENCE [LARGE SCALE GENOMIC DNA]</scope>
    <source>
        <strain evidence="11 12">BGMRC6574</strain>
    </source>
</reference>
<evidence type="ECO:0000256" key="9">
    <source>
        <dbReference type="RuleBase" id="RU369079"/>
    </source>
</evidence>
<evidence type="ECO:0000256" key="1">
    <source>
        <dbReference type="ARBA" id="ARBA00004429"/>
    </source>
</evidence>
<evidence type="ECO:0000256" key="5">
    <source>
        <dbReference type="ARBA" id="ARBA00022692"/>
    </source>
</evidence>
<evidence type="ECO:0000256" key="7">
    <source>
        <dbReference type="ARBA" id="ARBA00023136"/>
    </source>
</evidence>
<dbReference type="EMBL" id="VHLH01000013">
    <property type="protein sequence ID" value="TPW28993.1"/>
    <property type="molecule type" value="Genomic_DNA"/>
</dbReference>
<keyword evidence="12" id="KW-1185">Reference proteome</keyword>
<comment type="subunit">
    <text evidence="9">The complex comprises the extracytoplasmic solute receptor protein and the two transmembrane proteins.</text>
</comment>
<keyword evidence="7 9" id="KW-0472">Membrane</keyword>
<evidence type="ECO:0000313" key="12">
    <source>
        <dbReference type="Proteomes" id="UP000320314"/>
    </source>
</evidence>
<dbReference type="InterPro" id="IPR007387">
    <property type="entry name" value="TRAP_DctQ"/>
</dbReference>
<dbReference type="OrthoDB" id="8030921at2"/>
<evidence type="ECO:0000256" key="3">
    <source>
        <dbReference type="ARBA" id="ARBA00022475"/>
    </source>
</evidence>
<proteinExistence type="inferred from homology"/>
<name>A0A506U3M6_9HYPH</name>
<gene>
    <name evidence="11" type="ORF">FJU11_08410</name>
</gene>
<dbReference type="GO" id="GO:0005886">
    <property type="term" value="C:plasma membrane"/>
    <property type="evidence" value="ECO:0007669"/>
    <property type="project" value="UniProtKB-SubCell"/>
</dbReference>
<dbReference type="Pfam" id="PF04290">
    <property type="entry name" value="DctQ"/>
    <property type="match status" value="1"/>
</dbReference>
<keyword evidence="4 9" id="KW-0997">Cell inner membrane</keyword>
<evidence type="ECO:0000259" key="10">
    <source>
        <dbReference type="Pfam" id="PF04290"/>
    </source>
</evidence>
<feature type="transmembrane region" description="Helical" evidence="9">
    <location>
        <begin position="12"/>
        <end position="33"/>
    </location>
</feature>
<evidence type="ECO:0000256" key="8">
    <source>
        <dbReference type="ARBA" id="ARBA00038436"/>
    </source>
</evidence>